<proteinExistence type="predicted"/>
<reference evidence="2" key="1">
    <citation type="submission" date="2025-08" db="UniProtKB">
        <authorList>
            <consortium name="Ensembl"/>
        </authorList>
    </citation>
    <scope>IDENTIFICATION</scope>
</reference>
<dbReference type="AlphaFoldDB" id="A0A8C3KB12"/>
<evidence type="ECO:0000313" key="3">
    <source>
        <dbReference type="Proteomes" id="UP000694419"/>
    </source>
</evidence>
<keyword evidence="3" id="KW-1185">Reference proteome</keyword>
<organism evidence="2 3">
    <name type="scientific">Calidris pygmaea</name>
    <name type="common">Spoon-billed sandpiper</name>
    <dbReference type="NCBI Taxonomy" id="425635"/>
    <lineage>
        <taxon>Eukaryota</taxon>
        <taxon>Metazoa</taxon>
        <taxon>Chordata</taxon>
        <taxon>Craniata</taxon>
        <taxon>Vertebrata</taxon>
        <taxon>Euteleostomi</taxon>
        <taxon>Archelosauria</taxon>
        <taxon>Archosauria</taxon>
        <taxon>Dinosauria</taxon>
        <taxon>Saurischia</taxon>
        <taxon>Theropoda</taxon>
        <taxon>Coelurosauria</taxon>
        <taxon>Aves</taxon>
        <taxon>Neognathae</taxon>
        <taxon>Neoaves</taxon>
        <taxon>Charadriiformes</taxon>
        <taxon>Scolopacidae</taxon>
        <taxon>Calidris</taxon>
    </lineage>
</organism>
<name>A0A8C3KB12_9CHAR</name>
<evidence type="ECO:0000256" key="1">
    <source>
        <dbReference type="SAM" id="MobiDB-lite"/>
    </source>
</evidence>
<evidence type="ECO:0000313" key="2">
    <source>
        <dbReference type="Ensembl" id="ENSCPGP00000020856.1"/>
    </source>
</evidence>
<sequence length="92" mass="10380">KKKNNKNSNSPGLCNYSLDLLKFTRFMWLSLYFLCVIRKSYISSSTGEMATNLLLQPGTGQGESQGHRKYRQKPLAQPPPVPHKPDLGTLRS</sequence>
<accession>A0A8C3KB12</accession>
<feature type="region of interest" description="Disordered" evidence="1">
    <location>
        <begin position="53"/>
        <end position="92"/>
    </location>
</feature>
<dbReference type="Proteomes" id="UP000694419">
    <property type="component" value="Unplaced"/>
</dbReference>
<protein>
    <submittedName>
        <fullName evidence="2">Uncharacterized protein</fullName>
    </submittedName>
</protein>
<reference evidence="2" key="2">
    <citation type="submission" date="2025-09" db="UniProtKB">
        <authorList>
            <consortium name="Ensembl"/>
        </authorList>
    </citation>
    <scope>IDENTIFICATION</scope>
</reference>
<dbReference type="Ensembl" id="ENSCPGT00000022844.1">
    <property type="protein sequence ID" value="ENSCPGP00000020856.1"/>
    <property type="gene ID" value="ENSCPGG00000014573.1"/>
</dbReference>